<evidence type="ECO:0000313" key="1">
    <source>
        <dbReference type="EMBL" id="BCZ45946.1"/>
    </source>
</evidence>
<accession>A0ABN6IYY8</accession>
<keyword evidence="2" id="KW-1185">Reference proteome</keyword>
<organism evidence="1 2">
    <name type="scientific">Clostridium gelidum</name>
    <dbReference type="NCBI Taxonomy" id="704125"/>
    <lineage>
        <taxon>Bacteria</taxon>
        <taxon>Bacillati</taxon>
        <taxon>Bacillota</taxon>
        <taxon>Clostridia</taxon>
        <taxon>Eubacteriales</taxon>
        <taxon>Clostridiaceae</taxon>
        <taxon>Clostridium</taxon>
    </lineage>
</organism>
<dbReference type="RefSeq" id="WP_224037478.1">
    <property type="nucleotide sequence ID" value="NZ_AP024849.1"/>
</dbReference>
<name>A0ABN6IYY8_9CLOT</name>
<sequence>MIKYDKCDKREKCSCDLCDFINANPVEIEKHGARLVTVRVKVNNVCMDKKVAVAAIIYDKCHRILAFKGFITMACGDGECGTIERKILFVIPEDDECNPSELDVCTVANYIYPCES</sequence>
<gene>
    <name evidence="1" type="ORF">psyc5s11_20130</name>
</gene>
<proteinExistence type="predicted"/>
<evidence type="ECO:0000313" key="2">
    <source>
        <dbReference type="Proteomes" id="UP000824633"/>
    </source>
</evidence>
<dbReference type="Proteomes" id="UP000824633">
    <property type="component" value="Chromosome"/>
</dbReference>
<dbReference type="EMBL" id="AP024849">
    <property type="protein sequence ID" value="BCZ45946.1"/>
    <property type="molecule type" value="Genomic_DNA"/>
</dbReference>
<reference evidence="2" key="1">
    <citation type="submission" date="2021-07" db="EMBL/GenBank/DDBJ databases">
        <title>Complete genome sequencing of a Clostridium isolate.</title>
        <authorList>
            <person name="Ueki A."/>
            <person name="Tonouchi A."/>
        </authorList>
    </citation>
    <scope>NUCLEOTIDE SEQUENCE [LARGE SCALE GENOMIC DNA]</scope>
    <source>
        <strain evidence="2">C5S11</strain>
    </source>
</reference>
<protein>
    <submittedName>
        <fullName evidence="1">Uncharacterized protein</fullName>
    </submittedName>
</protein>